<dbReference type="EMBL" id="JAGWCR010000004">
    <property type="protein sequence ID" value="MBS3648872.1"/>
    <property type="molecule type" value="Genomic_DNA"/>
</dbReference>
<comment type="caution">
    <text evidence="6">The sequence shown here is derived from an EMBL/GenBank/DDBJ whole genome shotgun (WGS) entry which is preliminary data.</text>
</comment>
<dbReference type="RefSeq" id="WP_188254434.1">
    <property type="nucleotide sequence ID" value="NZ_JABVCF010000004.1"/>
</dbReference>
<keyword evidence="2" id="KW-0645">Protease</keyword>
<evidence type="ECO:0000313" key="7">
    <source>
        <dbReference type="Proteomes" id="UP000680348"/>
    </source>
</evidence>
<name>A0A942I212_9HYPH</name>
<dbReference type="SUPFAM" id="SSF54001">
    <property type="entry name" value="Cysteine proteinases"/>
    <property type="match status" value="1"/>
</dbReference>
<evidence type="ECO:0000313" key="6">
    <source>
        <dbReference type="EMBL" id="MBS3648872.1"/>
    </source>
</evidence>
<dbReference type="InterPro" id="IPR000064">
    <property type="entry name" value="NLP_P60_dom"/>
</dbReference>
<dbReference type="Gene3D" id="3.90.1720.10">
    <property type="entry name" value="endopeptidase domain like (from Nostoc punctiforme)"/>
    <property type="match status" value="1"/>
</dbReference>
<feature type="domain" description="NlpC/P60" evidence="5">
    <location>
        <begin position="3"/>
        <end position="138"/>
    </location>
</feature>
<sequence>MTKPSRDEIVAAAREYLGVPFKKAGRDKFGLDCVGLIILAGRNCGLEIYDTTKYTMGPHPELLHEFLYPQTERLPGNRLVHGSIAILRDSIFPMHTGIITTDGSEPMIINASAKARRVVEEPYKIHWAANLVGMRDYKGMI</sequence>
<organism evidence="6 7">
    <name type="scientific">Pseudaminobacter soli</name>
    <name type="common">ex Zhang et al. 2022</name>
    <dbReference type="NCBI Taxonomy" id="2831468"/>
    <lineage>
        <taxon>Bacteria</taxon>
        <taxon>Pseudomonadati</taxon>
        <taxon>Pseudomonadota</taxon>
        <taxon>Alphaproteobacteria</taxon>
        <taxon>Hyphomicrobiales</taxon>
        <taxon>Phyllobacteriaceae</taxon>
        <taxon>Pseudaminobacter</taxon>
    </lineage>
</organism>
<protein>
    <recommendedName>
        <fullName evidence="5">NlpC/P60 domain-containing protein</fullName>
    </recommendedName>
</protein>
<keyword evidence="7" id="KW-1185">Reference proteome</keyword>
<dbReference type="GO" id="GO:0006508">
    <property type="term" value="P:proteolysis"/>
    <property type="evidence" value="ECO:0007669"/>
    <property type="project" value="UniProtKB-KW"/>
</dbReference>
<comment type="similarity">
    <text evidence="1">Belongs to the peptidase C40 family.</text>
</comment>
<dbReference type="Proteomes" id="UP000680348">
    <property type="component" value="Unassembled WGS sequence"/>
</dbReference>
<evidence type="ECO:0000256" key="1">
    <source>
        <dbReference type="ARBA" id="ARBA00007074"/>
    </source>
</evidence>
<proteinExistence type="inferred from homology"/>
<accession>A0A942I212</accession>
<reference evidence="6" key="1">
    <citation type="submission" date="2021-04" db="EMBL/GenBank/DDBJ databases">
        <title>Pseudaminobacter soli sp. nov., isolated from paddy soil contaminated by heavy metals.</title>
        <authorList>
            <person name="Zhang K."/>
        </authorList>
    </citation>
    <scope>NUCLEOTIDE SEQUENCE</scope>
    <source>
        <strain evidence="6">19-2017</strain>
    </source>
</reference>
<dbReference type="GO" id="GO:0008234">
    <property type="term" value="F:cysteine-type peptidase activity"/>
    <property type="evidence" value="ECO:0007669"/>
    <property type="project" value="UniProtKB-KW"/>
</dbReference>
<dbReference type="InterPro" id="IPR038765">
    <property type="entry name" value="Papain-like_cys_pep_sf"/>
</dbReference>
<dbReference type="AlphaFoldDB" id="A0A942I212"/>
<evidence type="ECO:0000259" key="5">
    <source>
        <dbReference type="PROSITE" id="PS51935"/>
    </source>
</evidence>
<gene>
    <name evidence="6" type="ORF">KEU06_09660</name>
</gene>
<evidence type="ECO:0000256" key="2">
    <source>
        <dbReference type="ARBA" id="ARBA00022670"/>
    </source>
</evidence>
<keyword evidence="4" id="KW-0788">Thiol protease</keyword>
<evidence type="ECO:0000256" key="4">
    <source>
        <dbReference type="ARBA" id="ARBA00022807"/>
    </source>
</evidence>
<evidence type="ECO:0000256" key="3">
    <source>
        <dbReference type="ARBA" id="ARBA00022801"/>
    </source>
</evidence>
<keyword evidence="3" id="KW-0378">Hydrolase</keyword>
<dbReference type="PROSITE" id="PS51935">
    <property type="entry name" value="NLPC_P60"/>
    <property type="match status" value="1"/>
</dbReference>